<feature type="compositionally biased region" description="Polar residues" evidence="1">
    <location>
        <begin position="1"/>
        <end position="14"/>
    </location>
</feature>
<accession>A0A0B6ZTQ2</accession>
<gene>
    <name evidence="2" type="primary">ORF77462</name>
</gene>
<protein>
    <submittedName>
        <fullName evidence="2">Uncharacterized protein</fullName>
    </submittedName>
</protein>
<reference evidence="2" key="1">
    <citation type="submission" date="2014-12" db="EMBL/GenBank/DDBJ databases">
        <title>Insight into the proteome of Arion vulgaris.</title>
        <authorList>
            <person name="Aradska J."/>
            <person name="Bulat T."/>
            <person name="Smidak R."/>
            <person name="Sarate P."/>
            <person name="Gangsoo J."/>
            <person name="Sialana F."/>
            <person name="Bilban M."/>
            <person name="Lubec G."/>
        </authorList>
    </citation>
    <scope>NUCLEOTIDE SEQUENCE</scope>
    <source>
        <tissue evidence="2">Skin</tissue>
    </source>
</reference>
<feature type="compositionally biased region" description="Basic residues" evidence="1">
    <location>
        <begin position="25"/>
        <end position="36"/>
    </location>
</feature>
<sequence>MINTDSMKDTPTQEGSKDEEIPTQHNKHQHKWKNSHKNIHLMFNQNKQQIFD</sequence>
<name>A0A0B6ZTQ2_9EUPU</name>
<dbReference type="EMBL" id="HACG01024366">
    <property type="protein sequence ID" value="CEK71231.1"/>
    <property type="molecule type" value="Transcribed_RNA"/>
</dbReference>
<feature type="region of interest" description="Disordered" evidence="1">
    <location>
        <begin position="1"/>
        <end position="36"/>
    </location>
</feature>
<evidence type="ECO:0000256" key="1">
    <source>
        <dbReference type="SAM" id="MobiDB-lite"/>
    </source>
</evidence>
<dbReference type="AlphaFoldDB" id="A0A0B6ZTQ2"/>
<evidence type="ECO:0000313" key="2">
    <source>
        <dbReference type="EMBL" id="CEK71231.1"/>
    </source>
</evidence>
<organism evidence="2">
    <name type="scientific">Arion vulgaris</name>
    <dbReference type="NCBI Taxonomy" id="1028688"/>
    <lineage>
        <taxon>Eukaryota</taxon>
        <taxon>Metazoa</taxon>
        <taxon>Spiralia</taxon>
        <taxon>Lophotrochozoa</taxon>
        <taxon>Mollusca</taxon>
        <taxon>Gastropoda</taxon>
        <taxon>Heterobranchia</taxon>
        <taxon>Euthyneura</taxon>
        <taxon>Panpulmonata</taxon>
        <taxon>Eupulmonata</taxon>
        <taxon>Stylommatophora</taxon>
        <taxon>Helicina</taxon>
        <taxon>Arionoidea</taxon>
        <taxon>Arionidae</taxon>
        <taxon>Arion</taxon>
    </lineage>
</organism>
<proteinExistence type="predicted"/>